<dbReference type="Proteomes" id="UP000784880">
    <property type="component" value="Unassembled WGS sequence"/>
</dbReference>
<organism evidence="7 8">
    <name type="scientific">Evansella tamaricis</name>
    <dbReference type="NCBI Taxonomy" id="2069301"/>
    <lineage>
        <taxon>Bacteria</taxon>
        <taxon>Bacillati</taxon>
        <taxon>Bacillota</taxon>
        <taxon>Bacilli</taxon>
        <taxon>Bacillales</taxon>
        <taxon>Bacillaceae</taxon>
        <taxon>Evansella</taxon>
    </lineage>
</organism>
<dbReference type="PANTHER" id="PTHR11070:SF17">
    <property type="entry name" value="DNA HELICASE IV"/>
    <property type="match status" value="1"/>
</dbReference>
<evidence type="ECO:0000259" key="6">
    <source>
        <dbReference type="PROSITE" id="PS51198"/>
    </source>
</evidence>
<comment type="caution">
    <text evidence="7">The sequence shown here is derived from an EMBL/GenBank/DDBJ whole genome shotgun (WGS) entry which is preliminary data.</text>
</comment>
<reference evidence="7 8" key="1">
    <citation type="submission" date="2021-06" db="EMBL/GenBank/DDBJ databases">
        <title>Bacillus sp. RD4P76, an endophyte from a halophyte.</title>
        <authorList>
            <person name="Sun J.-Q."/>
        </authorList>
    </citation>
    <scope>NUCLEOTIDE SEQUENCE [LARGE SCALE GENOMIC DNA]</scope>
    <source>
        <strain evidence="7 8">CGMCC 1.15917</strain>
    </source>
</reference>
<keyword evidence="3 5" id="KW-0347">Helicase</keyword>
<evidence type="ECO:0000256" key="2">
    <source>
        <dbReference type="ARBA" id="ARBA00022801"/>
    </source>
</evidence>
<keyword evidence="1 5" id="KW-0547">Nucleotide-binding</keyword>
<accession>A0ABS6JHR2</accession>
<feature type="binding site" evidence="5">
    <location>
        <begin position="215"/>
        <end position="222"/>
    </location>
    <ligand>
        <name>ATP</name>
        <dbReference type="ChEBI" id="CHEBI:30616"/>
    </ligand>
</feature>
<name>A0ABS6JHR2_9BACI</name>
<evidence type="ECO:0000256" key="1">
    <source>
        <dbReference type="ARBA" id="ARBA00022741"/>
    </source>
</evidence>
<dbReference type="PANTHER" id="PTHR11070">
    <property type="entry name" value="UVRD / RECB / PCRA DNA HELICASE FAMILY MEMBER"/>
    <property type="match status" value="1"/>
</dbReference>
<feature type="domain" description="UvrD-like helicase ATP-binding" evidence="6">
    <location>
        <begin position="194"/>
        <end position="601"/>
    </location>
</feature>
<dbReference type="Pfam" id="PF13538">
    <property type="entry name" value="UvrD_C_2"/>
    <property type="match status" value="1"/>
</dbReference>
<dbReference type="EMBL" id="JAHQCS010000122">
    <property type="protein sequence ID" value="MBU9713173.1"/>
    <property type="molecule type" value="Genomic_DNA"/>
</dbReference>
<keyword evidence="4 5" id="KW-0067">ATP-binding</keyword>
<dbReference type="InterPro" id="IPR048228">
    <property type="entry name" value="HelD_bacillota"/>
</dbReference>
<proteinExistence type="predicted"/>
<dbReference type="Pfam" id="PF00580">
    <property type="entry name" value="UvrD-helicase"/>
    <property type="match status" value="1"/>
</dbReference>
<evidence type="ECO:0000256" key="3">
    <source>
        <dbReference type="ARBA" id="ARBA00022806"/>
    </source>
</evidence>
<dbReference type="PROSITE" id="PS51198">
    <property type="entry name" value="UVRD_HELICASE_ATP_BIND"/>
    <property type="match status" value="1"/>
</dbReference>
<dbReference type="NCBIfam" id="NF041464">
    <property type="entry name" value="HelD_BACSU"/>
    <property type="match status" value="1"/>
</dbReference>
<evidence type="ECO:0000313" key="7">
    <source>
        <dbReference type="EMBL" id="MBU9713173.1"/>
    </source>
</evidence>
<evidence type="ECO:0000256" key="5">
    <source>
        <dbReference type="PROSITE-ProRule" id="PRU00560"/>
    </source>
</evidence>
<evidence type="ECO:0000313" key="8">
    <source>
        <dbReference type="Proteomes" id="UP000784880"/>
    </source>
</evidence>
<keyword evidence="2 5" id="KW-0378">Hydrolase</keyword>
<sequence length="763" mass="88909">MDVISQKMEDISENVGGLKEGIIELRKNFWDEITVNLDDAHEVGETFTSIKQQTEMLSERERTHKHYYTKYKNLLKLKENPYFGRVDFSEEGVGEVEKIYVGIASLMDEEEEEFLIYDWRAPISSLYYNFSPGQASYEVPEETVRGEMTLKRQFIIRKGKLKSMFDTEVTIGDEMLQEVLGNNANTSMKSIVATIQKDQNQIIRNETSKYLIVQGAAGSGKTSAALQRVAYLLYRYRGKIKSDNIMLFSPNYIFNSYVANVLPELGEENMKQSTFFEYMTSRLGKIYSVEDPLEQMEFIYSNDVRDSNYDIRMQAIKFKASKEFKEVVDNYITLLSDNYLLFKDCIFRGEIVLPADEIQNKFYSLDKNLPIPNRMNLVAEWLLIKLKEMEGKELKKEWVMEEMELLDKEDYLNVYKEVQHDQEVEDSFTDYEKEEKLLAKKVVQTNFKGLKRWVKKLRFLNMKSIYQQLYENVTVNKSLGNSILPDKWKEISQFTIGNLNDNIVLYEDATPLLYLTDRLEGRKPNTFIRHLFIDEAQDYSPFQLEYFKLLFPNSKMTILGDFNQGIYPHSIEVSSLIPQDSFELESGSVQRMTITQSYRSTKEIVNFTKGFVRGGELIEPFNRSGDKPTITIVSEEELFYREVVRKVILQKDNGTVAIICKTAEQSANAYTVLKERLPDLRLLTKDSTTFHKGVVILPAYLAKGIEFDTVVIYDASDKQYGREMDRKLFYTACTRAMHHLHLISLSEKSRFIKEAERDTYVLQ</sequence>
<protein>
    <submittedName>
        <fullName evidence="7">UvrD-helicase domain-containing protein</fullName>
    </submittedName>
</protein>
<evidence type="ECO:0000256" key="4">
    <source>
        <dbReference type="ARBA" id="ARBA00022840"/>
    </source>
</evidence>
<dbReference type="InterPro" id="IPR000212">
    <property type="entry name" value="DNA_helicase_UvrD/REP"/>
</dbReference>
<keyword evidence="8" id="KW-1185">Reference proteome</keyword>
<dbReference type="InterPro" id="IPR027785">
    <property type="entry name" value="UvrD-like_helicase_C"/>
</dbReference>
<dbReference type="InterPro" id="IPR014016">
    <property type="entry name" value="UvrD-like_ATP-bd"/>
</dbReference>
<gene>
    <name evidence="7" type="ORF">KS419_15685</name>
</gene>